<dbReference type="Pfam" id="PF13622">
    <property type="entry name" value="4HBT_3"/>
    <property type="match status" value="1"/>
</dbReference>
<evidence type="ECO:0000256" key="8">
    <source>
        <dbReference type="ARBA" id="ARBA00079653"/>
    </source>
</evidence>
<dbReference type="Proteomes" id="UP000538147">
    <property type="component" value="Unassembled WGS sequence"/>
</dbReference>
<dbReference type="GO" id="GO:0005829">
    <property type="term" value="C:cytosol"/>
    <property type="evidence" value="ECO:0007669"/>
    <property type="project" value="TreeGrafter"/>
</dbReference>
<dbReference type="PANTHER" id="PTHR11066">
    <property type="entry name" value="ACYL-COA THIOESTERASE"/>
    <property type="match status" value="1"/>
</dbReference>
<dbReference type="EC" id="3.1.2.20" evidence="5"/>
<dbReference type="Pfam" id="PF02551">
    <property type="entry name" value="Acyl_CoA_thio"/>
    <property type="match status" value="1"/>
</dbReference>
<dbReference type="CDD" id="cd03444">
    <property type="entry name" value="Thioesterase_II_repeat1"/>
    <property type="match status" value="1"/>
</dbReference>
<evidence type="ECO:0000256" key="3">
    <source>
        <dbReference type="ARBA" id="ARBA00022801"/>
    </source>
</evidence>
<dbReference type="InterPro" id="IPR029069">
    <property type="entry name" value="HotDog_dom_sf"/>
</dbReference>
<accession>A0A841LCL6</accession>
<keyword evidence="12" id="KW-1185">Reference proteome</keyword>
<dbReference type="InterPro" id="IPR003703">
    <property type="entry name" value="Acyl_CoA_thio"/>
</dbReference>
<organism evidence="11 12">
    <name type="scientific">Polymorphobacter multimanifer</name>
    <dbReference type="NCBI Taxonomy" id="1070431"/>
    <lineage>
        <taxon>Bacteria</taxon>
        <taxon>Pseudomonadati</taxon>
        <taxon>Pseudomonadota</taxon>
        <taxon>Alphaproteobacteria</taxon>
        <taxon>Sphingomonadales</taxon>
        <taxon>Sphingosinicellaceae</taxon>
        <taxon>Polymorphobacter</taxon>
    </lineage>
</organism>
<evidence type="ECO:0000256" key="5">
    <source>
        <dbReference type="ARBA" id="ARBA00038894"/>
    </source>
</evidence>
<evidence type="ECO:0000256" key="6">
    <source>
        <dbReference type="ARBA" id="ARBA00050943"/>
    </source>
</evidence>
<feature type="domain" description="Acyl-CoA thioesterase-like N-terminal HotDog" evidence="10">
    <location>
        <begin position="39"/>
        <end position="119"/>
    </location>
</feature>
<comment type="caution">
    <text evidence="11">The sequence shown here is derived from an EMBL/GenBank/DDBJ whole genome shotgun (WGS) entry which is preliminary data.</text>
</comment>
<protein>
    <recommendedName>
        <fullName evidence="7">Acyl-CoA thioesterase 2</fullName>
        <ecNumber evidence="5">3.1.2.20</ecNumber>
    </recommendedName>
    <alternativeName>
        <fullName evidence="8">Thioesterase II</fullName>
    </alternativeName>
</protein>
<sequence>MNSPDLAAPDLASSVTRLIELLDIEELDTDLYRGATRDEGWKRVYGGQVVAQALVAASRTVPAERLCHSLHAYFIRAGDPAHPIVYKVERDRDGGSFTTRRVVALQQGKPIFNMAASFQTEEAGLSHASSMPAAPAPETLLNEAELTLRHAEQTPEPYRSMWLARERPIEFKPAVVFDVFNPIAAPPFSQNWCRLAAPLADIDPALARALFAYASDMTMLDICLQPHAVAWTNPRLQAASLDHAIWFYATPNMNDWLLFDGDSPVAGGGRGLNRALVYGADGTLVAAVQQEGLIRYRPKA</sequence>
<evidence type="ECO:0000256" key="2">
    <source>
        <dbReference type="ARBA" id="ARBA00011881"/>
    </source>
</evidence>
<dbReference type="FunFam" id="2.40.160.210:FF:000001">
    <property type="entry name" value="Acyl-CoA thioesterase II"/>
    <property type="match status" value="1"/>
</dbReference>
<dbReference type="PANTHER" id="PTHR11066:SF34">
    <property type="entry name" value="ACYL-COENZYME A THIOESTERASE 8"/>
    <property type="match status" value="1"/>
</dbReference>
<evidence type="ECO:0000256" key="4">
    <source>
        <dbReference type="ARBA" id="ARBA00023098"/>
    </source>
</evidence>
<feature type="domain" description="Acyl-CoA thioesterase 2 C-terminal" evidence="9">
    <location>
        <begin position="167"/>
        <end position="293"/>
    </location>
</feature>
<dbReference type="GO" id="GO:0006637">
    <property type="term" value="P:acyl-CoA metabolic process"/>
    <property type="evidence" value="ECO:0007669"/>
    <property type="project" value="InterPro"/>
</dbReference>
<gene>
    <name evidence="11" type="ORF">FHS79_000886</name>
</gene>
<proteinExistence type="inferred from homology"/>
<name>A0A841LCL6_9SPHN</name>
<evidence type="ECO:0000313" key="12">
    <source>
        <dbReference type="Proteomes" id="UP000538147"/>
    </source>
</evidence>
<dbReference type="GO" id="GO:0047617">
    <property type="term" value="F:fatty acyl-CoA hydrolase activity"/>
    <property type="evidence" value="ECO:0007669"/>
    <property type="project" value="UniProtKB-EC"/>
</dbReference>
<evidence type="ECO:0000256" key="1">
    <source>
        <dbReference type="ARBA" id="ARBA00006538"/>
    </source>
</evidence>
<dbReference type="CDD" id="cd03445">
    <property type="entry name" value="Thioesterase_II_repeat2"/>
    <property type="match status" value="1"/>
</dbReference>
<evidence type="ECO:0000256" key="7">
    <source>
        <dbReference type="ARBA" id="ARBA00071120"/>
    </source>
</evidence>
<dbReference type="EMBL" id="JACIIV010000005">
    <property type="protein sequence ID" value="MBB6226728.1"/>
    <property type="molecule type" value="Genomic_DNA"/>
</dbReference>
<comment type="catalytic activity">
    <reaction evidence="6">
        <text>a fatty acyl-CoA + H2O = a fatty acid + CoA + H(+)</text>
        <dbReference type="Rhea" id="RHEA:16781"/>
        <dbReference type="ChEBI" id="CHEBI:15377"/>
        <dbReference type="ChEBI" id="CHEBI:15378"/>
        <dbReference type="ChEBI" id="CHEBI:28868"/>
        <dbReference type="ChEBI" id="CHEBI:57287"/>
        <dbReference type="ChEBI" id="CHEBI:77636"/>
        <dbReference type="EC" id="3.1.2.20"/>
    </reaction>
    <physiologicalReaction direction="left-to-right" evidence="6">
        <dbReference type="Rhea" id="RHEA:16782"/>
    </physiologicalReaction>
</comment>
<keyword evidence="4" id="KW-0443">Lipid metabolism</keyword>
<dbReference type="InterPro" id="IPR042171">
    <property type="entry name" value="Acyl-CoA_hotdog"/>
</dbReference>
<dbReference type="InterPro" id="IPR049449">
    <property type="entry name" value="TesB_ACOT8-like_N"/>
</dbReference>
<comment type="subunit">
    <text evidence="2">Homotetramer.</text>
</comment>
<comment type="similarity">
    <text evidence="1">Belongs to the C/M/P thioester hydrolase family.</text>
</comment>
<evidence type="ECO:0000313" key="11">
    <source>
        <dbReference type="EMBL" id="MBB6226728.1"/>
    </source>
</evidence>
<keyword evidence="3 11" id="KW-0378">Hydrolase</keyword>
<dbReference type="SUPFAM" id="SSF54637">
    <property type="entry name" value="Thioesterase/thiol ester dehydrase-isomerase"/>
    <property type="match status" value="2"/>
</dbReference>
<reference evidence="11 12" key="1">
    <citation type="submission" date="2020-08" db="EMBL/GenBank/DDBJ databases">
        <title>Genomic Encyclopedia of Type Strains, Phase IV (KMG-IV): sequencing the most valuable type-strain genomes for metagenomic binning, comparative biology and taxonomic classification.</title>
        <authorList>
            <person name="Goeker M."/>
        </authorList>
    </citation>
    <scope>NUCLEOTIDE SEQUENCE [LARGE SCALE GENOMIC DNA]</scope>
    <source>
        <strain evidence="11 12">DSM 102189</strain>
    </source>
</reference>
<dbReference type="GO" id="GO:0009062">
    <property type="term" value="P:fatty acid catabolic process"/>
    <property type="evidence" value="ECO:0007669"/>
    <property type="project" value="TreeGrafter"/>
</dbReference>
<dbReference type="Gene3D" id="2.40.160.210">
    <property type="entry name" value="Acyl-CoA thioesterase, double hotdog domain"/>
    <property type="match status" value="1"/>
</dbReference>
<dbReference type="InterPro" id="IPR025652">
    <property type="entry name" value="TesB_C"/>
</dbReference>
<evidence type="ECO:0000259" key="9">
    <source>
        <dbReference type="Pfam" id="PF02551"/>
    </source>
</evidence>
<dbReference type="RefSeq" id="WP_184195978.1">
    <property type="nucleotide sequence ID" value="NZ_BMOX01000009.1"/>
</dbReference>
<evidence type="ECO:0000259" key="10">
    <source>
        <dbReference type="Pfam" id="PF13622"/>
    </source>
</evidence>
<dbReference type="AlphaFoldDB" id="A0A841LCL6"/>